<keyword evidence="1" id="KW-0472">Membrane</keyword>
<evidence type="ECO:0000313" key="3">
    <source>
        <dbReference type="Proteomes" id="UP001163328"/>
    </source>
</evidence>
<sequence>MEQQNANDQEIDLGQLFDKIKSGFEYLGDRLFDLILFIKKNFIILIALLAIGFGVGSFITKSTRVYEQKIIVSPNFGSTEYVYEQIALINSKVKANDSIFFKVIGIENFADIQNITITPIVEVYQFIDQKPTNFEMLKLLAQGAKGDKIDEVLNNETTSKNYTNHLIHFTSKKIISRKEVVEPLLNYLNSSRYYIELMNLTQLNIDKQITANDSILTQVDRIIKQFASHSSNINKDNLVYYNDNNQVNEIIKQKSAIVNKLAELQIQKFNSDVIVKEVSTVPNALVINTNFQNLKFILPIAFVSIFIIIKLFLIFYRNQMLKRNQL</sequence>
<proteinExistence type="predicted"/>
<dbReference type="EMBL" id="CP081495">
    <property type="protein sequence ID" value="UYW00952.1"/>
    <property type="molecule type" value="Genomic_DNA"/>
</dbReference>
<feature type="transmembrane region" description="Helical" evidence="1">
    <location>
        <begin position="42"/>
        <end position="60"/>
    </location>
</feature>
<keyword evidence="3" id="KW-1185">Reference proteome</keyword>
<dbReference type="Proteomes" id="UP001163328">
    <property type="component" value="Chromosome"/>
</dbReference>
<dbReference type="RefSeq" id="WP_264433216.1">
    <property type="nucleotide sequence ID" value="NZ_CP081495.1"/>
</dbReference>
<evidence type="ECO:0008006" key="4">
    <source>
        <dbReference type="Google" id="ProtNLM"/>
    </source>
</evidence>
<name>A0ABY6LX92_9FLAO</name>
<evidence type="ECO:0000256" key="1">
    <source>
        <dbReference type="SAM" id="Phobius"/>
    </source>
</evidence>
<accession>A0ABY6LX92</accession>
<protein>
    <recommendedName>
        <fullName evidence="4">Polysaccharide chain length determinant N-terminal domain-containing protein</fullName>
    </recommendedName>
</protein>
<reference evidence="2" key="1">
    <citation type="submission" date="2021-08" db="EMBL/GenBank/DDBJ databases">
        <title>Flavobacterium sp. strain CC-SYL302.</title>
        <authorList>
            <person name="Lin S.-Y."/>
            <person name="Lee T.-H."/>
            <person name="Young C.-C."/>
        </authorList>
    </citation>
    <scope>NUCLEOTIDE SEQUENCE</scope>
    <source>
        <strain evidence="2">CC-SYL302</strain>
    </source>
</reference>
<organism evidence="2 3">
    <name type="scientific">Flavobacterium agricola</name>
    <dbReference type="NCBI Taxonomy" id="2870839"/>
    <lineage>
        <taxon>Bacteria</taxon>
        <taxon>Pseudomonadati</taxon>
        <taxon>Bacteroidota</taxon>
        <taxon>Flavobacteriia</taxon>
        <taxon>Flavobacteriales</taxon>
        <taxon>Flavobacteriaceae</taxon>
        <taxon>Flavobacterium</taxon>
    </lineage>
</organism>
<keyword evidence="1" id="KW-0812">Transmembrane</keyword>
<keyword evidence="1" id="KW-1133">Transmembrane helix</keyword>
<evidence type="ECO:0000313" key="2">
    <source>
        <dbReference type="EMBL" id="UYW00952.1"/>
    </source>
</evidence>
<gene>
    <name evidence="2" type="ORF">K5I29_10660</name>
</gene>
<feature type="transmembrane region" description="Helical" evidence="1">
    <location>
        <begin position="296"/>
        <end position="316"/>
    </location>
</feature>